<reference evidence="3" key="1">
    <citation type="submission" date="2021-08" db="EMBL/GenBank/DDBJ databases">
        <title>Comparative analyses of Brucepasteria parasyntrophica and Teretinema zuelzerae.</title>
        <authorList>
            <person name="Song Y."/>
            <person name="Brune A."/>
        </authorList>
    </citation>
    <scope>NUCLEOTIDE SEQUENCE</scope>
    <source>
        <strain evidence="3">DSM 1903</strain>
    </source>
</reference>
<feature type="region of interest" description="Disordered" evidence="2">
    <location>
        <begin position="596"/>
        <end position="616"/>
    </location>
</feature>
<proteinExistence type="predicted"/>
<dbReference type="InterPro" id="IPR027417">
    <property type="entry name" value="P-loop_NTPase"/>
</dbReference>
<dbReference type="RefSeq" id="WP_230752310.1">
    <property type="nucleotide sequence ID" value="NZ_JAINWA010000001.1"/>
</dbReference>
<evidence type="ECO:0000313" key="3">
    <source>
        <dbReference type="EMBL" id="MCD1653372.1"/>
    </source>
</evidence>
<comment type="caution">
    <text evidence="3">The sequence shown here is derived from an EMBL/GenBank/DDBJ whole genome shotgun (WGS) entry which is preliminary data.</text>
</comment>
<feature type="region of interest" description="Disordered" evidence="2">
    <location>
        <begin position="1135"/>
        <end position="1157"/>
    </location>
</feature>
<dbReference type="Pfam" id="PF13555">
    <property type="entry name" value="AAA_29"/>
    <property type="match status" value="1"/>
</dbReference>
<feature type="coiled-coil region" evidence="1">
    <location>
        <begin position="636"/>
        <end position="670"/>
    </location>
</feature>
<dbReference type="Pfam" id="PF13558">
    <property type="entry name" value="SbcC_Walker_B"/>
    <property type="match status" value="1"/>
</dbReference>
<keyword evidence="4" id="KW-1185">Reference proteome</keyword>
<protein>
    <recommendedName>
        <fullName evidence="5">ATP-dependent exonuclease SbcCD, C subunit-like protein</fullName>
    </recommendedName>
</protein>
<accession>A0AAE3EFA8</accession>
<dbReference type="SUPFAM" id="SSF52540">
    <property type="entry name" value="P-loop containing nucleoside triphosphate hydrolases"/>
    <property type="match status" value="1"/>
</dbReference>
<sequence>MIAVNDGFLDFAESDTLAGFRLDRLEVYNWGTFNGRVWTFPLEGKNALLTGDIGSGKSTLVDALTTLLIPANRIAYNRAAGAGTKERDLRSYVLGYFKSERSDEGLASRSVALRGTQDYSVILGVFRNEGYNQTVTLAQVFWQKDVKGQPARFYLVSESDLNVRDHFTGFGSEIGALRKNLKSLPSCALFDDFKSYGLEWRRIFGIQNEQALELFHQTVSMKSVGDLTDFVQRHMLEAFESGPKIEALIHHFDDLDRAHEAILRARDQINRLKPLAADLGSHAEETALRENLTSCRNGLSLHYGFIRRDLLAEKIAQLEKEINSKRTVLETVTSELNDTRLERERIKESIAAQGGNEIERLRTQKIQLEASRDKLKENRKRYDDLRKVAELPAAGDAESFARNLSLAREANAALTEKEAAIQNSRTEIDVNIHGLREKQQAVNAEIASLKKRASNIPARQVEIRDDLCRALDLLPEALPFCGELLRIKEGEEEWEGAAERVLHNFALSLLVSEERYQRVSEYVDRTNLRGRLVYFRVREEMGSGSGSGGMSASTDSLASKIDVKRDPAFAPWVTAQLERRFDHVCCRSLTDFRRNEKAVTPSGQTKEGGARHEKDDRYDLRDRSRYVLGWTNREKIRVLEKTASELASEMAALAEKRNSLLEELDVLRSVRDAVSALENFLRFEDIDWQGAALKIAEVEKALRVLEGSSDILKDLTRRLAETESRLDEQENRLNSRRDALSRLEQQEEDKKADLGTCETSILSALESYIPKNPALAPRDDLASLLEPLQKEAPGEHSPNLMNLDLQERTFRDYLQGKIDSAGKRLETLTGRIVGRMKDFRLAYPVETRELDESVAAGEEYRSMLSKLLADDLPAFEAKFKTLLNENTIREVANFRAQLDAEGSLIRERIDRINKSLAAIDYNPGRYILLEHQSSVDAEIREFRAQLRSCTEGTLGQTQDELYGERKFLQVKEIIQRFRGREGYAELDRRWTEKVTDVRNWFGFAASERWREDDTEFEHYADSGGKSGGQKEKLAYTILAASLAYQFGLERGETKSRSFRFVMIDEAFGRGSDESSRYGLRLFKELNLQLLIVTPLQKIHIIEPYVSTVGFVYNDEGRDSRLQTLTIEAYRAKKAERAAGQAGSDIGSGESASPENDQ</sequence>
<dbReference type="EMBL" id="JAINWA010000001">
    <property type="protein sequence ID" value="MCD1653372.1"/>
    <property type="molecule type" value="Genomic_DNA"/>
</dbReference>
<dbReference type="Gene3D" id="3.40.50.300">
    <property type="entry name" value="P-loop containing nucleotide triphosphate hydrolases"/>
    <property type="match status" value="1"/>
</dbReference>
<gene>
    <name evidence="3" type="ORF">K7J14_01500</name>
</gene>
<dbReference type="AlphaFoldDB" id="A0AAE3EFA8"/>
<organism evidence="3 4">
    <name type="scientific">Teretinema zuelzerae</name>
    <dbReference type="NCBI Taxonomy" id="156"/>
    <lineage>
        <taxon>Bacteria</taxon>
        <taxon>Pseudomonadati</taxon>
        <taxon>Spirochaetota</taxon>
        <taxon>Spirochaetia</taxon>
        <taxon>Spirochaetales</taxon>
        <taxon>Treponemataceae</taxon>
        <taxon>Teretinema</taxon>
    </lineage>
</organism>
<evidence type="ECO:0000313" key="4">
    <source>
        <dbReference type="Proteomes" id="UP001198163"/>
    </source>
</evidence>
<evidence type="ECO:0008006" key="5">
    <source>
        <dbReference type="Google" id="ProtNLM"/>
    </source>
</evidence>
<name>A0AAE3EFA8_9SPIR</name>
<evidence type="ECO:0000256" key="1">
    <source>
        <dbReference type="SAM" id="Coils"/>
    </source>
</evidence>
<evidence type="ECO:0000256" key="2">
    <source>
        <dbReference type="SAM" id="MobiDB-lite"/>
    </source>
</evidence>
<feature type="coiled-coil region" evidence="1">
    <location>
        <begin position="308"/>
        <end position="452"/>
    </location>
</feature>
<feature type="coiled-coil region" evidence="1">
    <location>
        <begin position="705"/>
        <end position="746"/>
    </location>
</feature>
<keyword evidence="1" id="KW-0175">Coiled coil</keyword>
<dbReference type="Proteomes" id="UP001198163">
    <property type="component" value="Unassembled WGS sequence"/>
</dbReference>